<dbReference type="PANTHER" id="PTHR18901:SF38">
    <property type="entry name" value="PSEUDOURIDINE-5'-PHOSPHATASE"/>
    <property type="match status" value="1"/>
</dbReference>
<accession>A0A8D5AI67</accession>
<evidence type="ECO:0000313" key="2">
    <source>
        <dbReference type="Proteomes" id="UP000824988"/>
    </source>
</evidence>
<name>A0A8D5AI67_9GAMM</name>
<protein>
    <submittedName>
        <fullName evidence="1">Phosphorylated carbohydrates phosphatase</fullName>
    </submittedName>
</protein>
<dbReference type="RefSeq" id="WP_221047418.1">
    <property type="nucleotide sequence ID" value="NZ_AP019782.1"/>
</dbReference>
<dbReference type="PANTHER" id="PTHR18901">
    <property type="entry name" value="2-DEOXYGLUCOSE-6-PHOSPHATE PHOSPHATASE 2"/>
    <property type="match status" value="1"/>
</dbReference>
<dbReference type="Pfam" id="PF00702">
    <property type="entry name" value="Hydrolase"/>
    <property type="match status" value="1"/>
</dbReference>
<keyword evidence="2" id="KW-1185">Reference proteome</keyword>
<sequence>MPHIQAVIFDLDGLVLDTEPTYCLAWRKAAADVGITLDDVFFAGLSGCQGSDVEAALLAQTGPALDMEDFRRRSAAHWHRHVDEHGITAKGGARELLQRLNERGTPYGLATNSRRRYAEQCLRLAGLDTAFPVMAARDDVAQGKPAPDVFLLAARRLDAPPAACLALEDSLPGLTAAHRAGMAPVLVTDCAATAQAGAGLALRVLDSLHQVAPEFFR</sequence>
<dbReference type="SFLD" id="SFLDS00003">
    <property type="entry name" value="Haloacid_Dehalogenase"/>
    <property type="match status" value="1"/>
</dbReference>
<dbReference type="Proteomes" id="UP000824988">
    <property type="component" value="Chromosome"/>
</dbReference>
<evidence type="ECO:0000313" key="1">
    <source>
        <dbReference type="EMBL" id="BBL72208.1"/>
    </source>
</evidence>
<proteinExistence type="predicted"/>
<organism evidence="1 2">
    <name type="scientific">Methylogaea oryzae</name>
    <dbReference type="NCBI Taxonomy" id="1295382"/>
    <lineage>
        <taxon>Bacteria</taxon>
        <taxon>Pseudomonadati</taxon>
        <taxon>Pseudomonadota</taxon>
        <taxon>Gammaproteobacteria</taxon>
        <taxon>Methylococcales</taxon>
        <taxon>Methylococcaceae</taxon>
        <taxon>Methylogaea</taxon>
    </lineage>
</organism>
<dbReference type="SFLD" id="SFLDG01129">
    <property type="entry name" value="C1.5:_HAD__Beta-PGM__Phosphata"/>
    <property type="match status" value="1"/>
</dbReference>
<reference evidence="1" key="1">
    <citation type="submission" date="2019-06" db="EMBL/GenBank/DDBJ databases">
        <title>Complete genome sequence of Methylogaea oryzae strain JCM16910.</title>
        <authorList>
            <person name="Asakawa S."/>
        </authorList>
    </citation>
    <scope>NUCLEOTIDE SEQUENCE</scope>
    <source>
        <strain evidence="1">E10</strain>
    </source>
</reference>
<dbReference type="InterPro" id="IPR006439">
    <property type="entry name" value="HAD-SF_hydro_IA"/>
</dbReference>
<dbReference type="EMBL" id="AP019782">
    <property type="protein sequence ID" value="BBL72208.1"/>
    <property type="molecule type" value="Genomic_DNA"/>
</dbReference>
<dbReference type="SFLD" id="SFLDG01135">
    <property type="entry name" value="C1.5.6:_HAD__Beta-PGM__Phospha"/>
    <property type="match status" value="1"/>
</dbReference>
<gene>
    <name evidence="1" type="ORF">MoryE10_28140</name>
</gene>
<dbReference type="AlphaFoldDB" id="A0A8D5AI67"/>
<dbReference type="KEGG" id="moz:MoryE10_28140"/>
<dbReference type="NCBIfam" id="TIGR01509">
    <property type="entry name" value="HAD-SF-IA-v3"/>
    <property type="match status" value="1"/>
</dbReference>